<dbReference type="Proteomes" id="UP000246800">
    <property type="component" value="Unassembled WGS sequence"/>
</dbReference>
<evidence type="ECO:0000256" key="1">
    <source>
        <dbReference type="ARBA" id="ARBA00006034"/>
    </source>
</evidence>
<dbReference type="InterPro" id="IPR038622">
    <property type="entry name" value="CDPS_sf"/>
</dbReference>
<sequence length="235" mass="27798">MLQQFKVDFLTENCKKIYQRKKHVILGISPFTSKYNETYIRKLIQWANTNFKDFSILLAGEESKNLLECLGYSTTKANRKVRKEVNRQIRFCENELLNCNRTINDRIFRFSDFKQNTYYVNMYQKIEGLFNTDDSFKKCCLNMSLQALQSKKNNLNSTIEFTNDMLEYSAQYVLAELPFFLNANPIINTYETLMGYHAEWELGTNIINNMFDLKMDSHQGYIILTDRGDNYVKTI</sequence>
<evidence type="ECO:0000313" key="5">
    <source>
        <dbReference type="Proteomes" id="UP000246800"/>
    </source>
</evidence>
<reference evidence="4 5" key="1">
    <citation type="journal article" date="2018" name="Vet. Microbiol.">
        <title>Clonal diversity and geographic distribution of methicillin-resistant Staphylococcus pseudintermedius from Australian animals: Discovery of novel sequence types.</title>
        <authorList>
            <person name="Worthing K.A."/>
            <person name="Abraham S."/>
            <person name="Coombs G.W."/>
            <person name="Pang S."/>
            <person name="Saputra S."/>
            <person name="Jordan D."/>
            <person name="Trott D.J."/>
            <person name="Norris J.M."/>
        </authorList>
    </citation>
    <scope>NUCLEOTIDE SEQUENCE [LARGE SCALE GENOMIC DNA]</scope>
    <source>
        <strain evidence="4 5">ST525 1</strain>
    </source>
</reference>
<evidence type="ECO:0000313" key="4">
    <source>
        <dbReference type="EMBL" id="PWZ73970.1"/>
    </source>
</evidence>
<gene>
    <name evidence="4" type="ORF">DD902_09530</name>
</gene>
<dbReference type="Pfam" id="PF16715">
    <property type="entry name" value="CDPS"/>
    <property type="match status" value="1"/>
</dbReference>
<dbReference type="RefSeq" id="WP_110160513.1">
    <property type="nucleotide sequence ID" value="NZ_QEIT01000052.1"/>
</dbReference>
<protein>
    <recommendedName>
        <fullName evidence="3">Cyclodipeptide synthase</fullName>
    </recommendedName>
</protein>
<name>A0A317YP49_STAPS</name>
<accession>A0A317YP49</accession>
<comment type="caution">
    <text evidence="4">The sequence shown here is derived from an EMBL/GenBank/DDBJ whole genome shotgun (WGS) entry which is preliminary data.</text>
</comment>
<dbReference type="EMBL" id="QEIT01000052">
    <property type="protein sequence ID" value="PWZ73970.1"/>
    <property type="molecule type" value="Genomic_DNA"/>
</dbReference>
<dbReference type="AlphaFoldDB" id="A0A317YP49"/>
<dbReference type="Gene3D" id="3.40.50.11710">
    <property type="entry name" value="Cyclodipeptide synthase"/>
    <property type="match status" value="1"/>
</dbReference>
<evidence type="ECO:0000256" key="2">
    <source>
        <dbReference type="ARBA" id="ARBA00022679"/>
    </source>
</evidence>
<dbReference type="GO" id="GO:0016755">
    <property type="term" value="F:aminoacyltransferase activity"/>
    <property type="evidence" value="ECO:0007669"/>
    <property type="project" value="InterPro"/>
</dbReference>
<organism evidence="4 5">
    <name type="scientific">Staphylococcus pseudintermedius</name>
    <dbReference type="NCBI Taxonomy" id="283734"/>
    <lineage>
        <taxon>Bacteria</taxon>
        <taxon>Bacillati</taxon>
        <taxon>Bacillota</taxon>
        <taxon>Bacilli</taxon>
        <taxon>Bacillales</taxon>
        <taxon>Staphylococcaceae</taxon>
        <taxon>Staphylococcus</taxon>
        <taxon>Staphylococcus intermedius group</taxon>
    </lineage>
</organism>
<keyword evidence="2" id="KW-0808">Transferase</keyword>
<proteinExistence type="inferred from homology"/>
<comment type="similarity">
    <text evidence="1">Belongs to the CDPS family.</text>
</comment>
<dbReference type="InterPro" id="IPR030903">
    <property type="entry name" value="CDPS"/>
</dbReference>
<evidence type="ECO:0000256" key="3">
    <source>
        <dbReference type="ARBA" id="ARBA00030771"/>
    </source>
</evidence>
<dbReference type="NCBIfam" id="TIGR04539">
    <property type="entry name" value="tRNA_cyclodipep"/>
    <property type="match status" value="1"/>
</dbReference>